<dbReference type="GO" id="GO:0009734">
    <property type="term" value="P:auxin-activated signaling pathway"/>
    <property type="evidence" value="ECO:0007669"/>
    <property type="project" value="UniProtKB-UniRule"/>
</dbReference>
<sequence length="492" mass="54290">MIDGVAIYNIVAALVPLYVPMILAYASVLWWKIFTPEQCSGINRLVALYSVPFLNFNFLAFNNPYAMNLRFIAADTLQKVIILGALFLWSAFTKCGNLDWTITLFSLSTLPNTLIVGVPLLTAMYGDSSGSLMSQIFVMQGVVWFTLMLFLYEYRGAKSLISNQFPENGGSIASFTVDSDVNSLNGNEPLQADVEMKENGELHVVVRSHSFNNDSPCNCSTSNHCSEAEICSMQRSLSFNTTRDLKREGSKEEMSKIDQEKMSRKDACNHLSNGVKHESIDMSPNLKAMGDKEVGIVNVVQYPLSEGLKEEKIEEGDAYKKQQQMPRGSVMTRLVLTMVWRNLIRNPNTYACVLGLAWSLISFRWNIKMPSIAKGSILILSKTGTGMAMFSLGLFMALQPKTIACGKTWTTISMVARFVVGPAVIAVTSIVIGIRGVLLRVAIVQAALPQAVLSFVFAKEYNLHADIISTAVIFGTVISLPITIIYFVLLGL</sequence>
<feature type="transmembrane region" description="Helical" evidence="8">
    <location>
        <begin position="6"/>
        <end position="30"/>
    </location>
</feature>
<protein>
    <recommendedName>
        <fullName evidence="8">Auxin efflux carrier component</fullName>
    </recommendedName>
</protein>
<keyword evidence="6 8" id="KW-0472">Membrane</keyword>
<feature type="transmembrane region" description="Helical" evidence="8">
    <location>
        <begin position="104"/>
        <end position="126"/>
    </location>
</feature>
<dbReference type="GO" id="GO:0005783">
    <property type="term" value="C:endoplasmic reticulum"/>
    <property type="evidence" value="ECO:0007669"/>
    <property type="project" value="TreeGrafter"/>
</dbReference>
<feature type="transmembrane region" description="Helical" evidence="8">
    <location>
        <begin position="438"/>
        <end position="458"/>
    </location>
</feature>
<dbReference type="PANTHER" id="PTHR31752:SF4">
    <property type="entry name" value="AUXIN EFFLUX CARRIER COMPONENT 2"/>
    <property type="match status" value="1"/>
</dbReference>
<dbReference type="PANTHER" id="PTHR31752">
    <property type="entry name" value="AUXIN EFFLUX CARRIER COMPONENT 1B-RELATED"/>
    <property type="match status" value="1"/>
</dbReference>
<dbReference type="InterPro" id="IPR004776">
    <property type="entry name" value="Mem_transp_PIN-like"/>
</dbReference>
<evidence type="ECO:0000256" key="2">
    <source>
        <dbReference type="ARBA" id="ARBA00009177"/>
    </source>
</evidence>
<evidence type="ECO:0000256" key="5">
    <source>
        <dbReference type="ARBA" id="ARBA00022989"/>
    </source>
</evidence>
<evidence type="ECO:0000256" key="1">
    <source>
        <dbReference type="ARBA" id="ARBA00004141"/>
    </source>
</evidence>
<dbReference type="Proteomes" id="UP000289340">
    <property type="component" value="Chromosome 15"/>
</dbReference>
<comment type="subcellular location">
    <subcellularLocation>
        <location evidence="1 8">Membrane</location>
        <topology evidence="1 8">Multi-pass membrane protein</topology>
    </subcellularLocation>
</comment>
<keyword evidence="4 8" id="KW-0812">Transmembrane</keyword>
<evidence type="ECO:0000313" key="9">
    <source>
        <dbReference type="EMBL" id="RZB65486.1"/>
    </source>
</evidence>
<keyword evidence="7 8" id="KW-0927">Auxin signaling pathway</keyword>
<dbReference type="EMBL" id="QZWG01000015">
    <property type="protein sequence ID" value="RZB65486.1"/>
    <property type="molecule type" value="Genomic_DNA"/>
</dbReference>
<dbReference type="AlphaFoldDB" id="A0A445GW62"/>
<dbReference type="GO" id="GO:0010329">
    <property type="term" value="F:auxin efflux transmembrane transporter activity"/>
    <property type="evidence" value="ECO:0007669"/>
    <property type="project" value="TreeGrafter"/>
</dbReference>
<evidence type="ECO:0000256" key="6">
    <source>
        <dbReference type="ARBA" id="ARBA00023136"/>
    </source>
</evidence>
<name>A0A445GW62_GLYSO</name>
<dbReference type="Gramene" id="XM_028347033.1">
    <property type="protein sequence ID" value="XP_028202834.1"/>
    <property type="gene ID" value="LOC114386955"/>
</dbReference>
<keyword evidence="3 8" id="KW-0813">Transport</keyword>
<evidence type="ECO:0000256" key="7">
    <source>
        <dbReference type="ARBA" id="ARBA00023294"/>
    </source>
</evidence>
<evidence type="ECO:0000256" key="4">
    <source>
        <dbReference type="ARBA" id="ARBA00022692"/>
    </source>
</evidence>
<dbReference type="InterPro" id="IPR051107">
    <property type="entry name" value="Auxin_Efflux_Carrier"/>
</dbReference>
<feature type="transmembrane region" description="Helical" evidence="8">
    <location>
        <begin position="470"/>
        <end position="489"/>
    </location>
</feature>
<keyword evidence="10" id="KW-1185">Reference proteome</keyword>
<evidence type="ECO:0000256" key="8">
    <source>
        <dbReference type="RuleBase" id="RU362108"/>
    </source>
</evidence>
<reference evidence="9 10" key="1">
    <citation type="submission" date="2018-09" db="EMBL/GenBank/DDBJ databases">
        <title>A high-quality reference genome of wild soybean provides a powerful tool to mine soybean genomes.</title>
        <authorList>
            <person name="Xie M."/>
            <person name="Chung C.Y.L."/>
            <person name="Li M.-W."/>
            <person name="Wong F.-L."/>
            <person name="Chan T.-F."/>
            <person name="Lam H.-M."/>
        </authorList>
    </citation>
    <scope>NUCLEOTIDE SEQUENCE [LARGE SCALE GENOMIC DNA]</scope>
    <source>
        <strain evidence="10">cv. W05</strain>
        <tissue evidence="9">Hypocotyl of etiolated seedlings</tissue>
    </source>
</reference>
<feature type="transmembrane region" description="Helical" evidence="8">
    <location>
        <begin position="72"/>
        <end position="92"/>
    </location>
</feature>
<dbReference type="Pfam" id="PF03547">
    <property type="entry name" value="Mem_trans"/>
    <property type="match status" value="1"/>
</dbReference>
<comment type="function">
    <text evidence="8">May act as a component of the auxin efflux carrier.</text>
</comment>
<keyword evidence="5 8" id="KW-1133">Transmembrane helix</keyword>
<dbReference type="GO" id="GO:0005886">
    <property type="term" value="C:plasma membrane"/>
    <property type="evidence" value="ECO:0007669"/>
    <property type="project" value="TreeGrafter"/>
</dbReference>
<feature type="transmembrane region" description="Helical" evidence="8">
    <location>
        <begin position="377"/>
        <end position="398"/>
    </location>
</feature>
<comment type="similarity">
    <text evidence="2 8">Belongs to the auxin efflux carrier (TC 2.A.69.1) family.</text>
</comment>
<dbReference type="GO" id="GO:0009926">
    <property type="term" value="P:auxin polar transport"/>
    <property type="evidence" value="ECO:0007669"/>
    <property type="project" value="TreeGrafter"/>
</dbReference>
<dbReference type="NCBIfam" id="TIGR00946">
    <property type="entry name" value="2a69"/>
    <property type="match status" value="1"/>
</dbReference>
<proteinExistence type="inferred from homology"/>
<feature type="transmembrane region" description="Helical" evidence="8">
    <location>
        <begin position="42"/>
        <end position="60"/>
    </location>
</feature>
<comment type="caution">
    <text evidence="8">Lacks conserved residue(s) required for the propagation of feature annotation.</text>
</comment>
<evidence type="ECO:0000256" key="3">
    <source>
        <dbReference type="ARBA" id="ARBA00022448"/>
    </source>
</evidence>
<gene>
    <name evidence="9" type="ORF">D0Y65_041514</name>
</gene>
<organism evidence="9 10">
    <name type="scientific">Glycine soja</name>
    <name type="common">Wild soybean</name>
    <dbReference type="NCBI Taxonomy" id="3848"/>
    <lineage>
        <taxon>Eukaryota</taxon>
        <taxon>Viridiplantae</taxon>
        <taxon>Streptophyta</taxon>
        <taxon>Embryophyta</taxon>
        <taxon>Tracheophyta</taxon>
        <taxon>Spermatophyta</taxon>
        <taxon>Magnoliopsida</taxon>
        <taxon>eudicotyledons</taxon>
        <taxon>Gunneridae</taxon>
        <taxon>Pentapetalae</taxon>
        <taxon>rosids</taxon>
        <taxon>fabids</taxon>
        <taxon>Fabales</taxon>
        <taxon>Fabaceae</taxon>
        <taxon>Papilionoideae</taxon>
        <taxon>50 kb inversion clade</taxon>
        <taxon>NPAAA clade</taxon>
        <taxon>indigoferoid/millettioid clade</taxon>
        <taxon>Phaseoleae</taxon>
        <taxon>Glycine</taxon>
        <taxon>Glycine subgen. Soja</taxon>
    </lineage>
</organism>
<feature type="transmembrane region" description="Helical" evidence="8">
    <location>
        <begin position="132"/>
        <end position="152"/>
    </location>
</feature>
<dbReference type="InterPro" id="IPR014024">
    <property type="entry name" value="Auxin_eff_plant"/>
</dbReference>
<comment type="caution">
    <text evidence="9">The sequence shown here is derived from an EMBL/GenBank/DDBJ whole genome shotgun (WGS) entry which is preliminary data.</text>
</comment>
<accession>A0A445GW62</accession>
<feature type="transmembrane region" description="Helical" evidence="8">
    <location>
        <begin position="410"/>
        <end position="432"/>
    </location>
</feature>
<evidence type="ECO:0000313" key="10">
    <source>
        <dbReference type="Proteomes" id="UP000289340"/>
    </source>
</evidence>